<reference evidence="3 4" key="1">
    <citation type="submission" date="2020-07" db="EMBL/GenBank/DDBJ databases">
        <title>Sequencing the genomes of 1000 actinobacteria strains.</title>
        <authorList>
            <person name="Klenk H.-P."/>
        </authorList>
    </citation>
    <scope>NUCLEOTIDE SEQUENCE [LARGE SCALE GENOMIC DNA]</scope>
    <source>
        <strain evidence="3 4">DSM 44121</strain>
    </source>
</reference>
<evidence type="ECO:0000256" key="1">
    <source>
        <dbReference type="ARBA" id="ARBA00007521"/>
    </source>
</evidence>
<comment type="caution">
    <text evidence="3">The sequence shown here is derived from an EMBL/GenBank/DDBJ whole genome shotgun (WGS) entry which is preliminary data.</text>
</comment>
<dbReference type="RefSeq" id="WP_182618816.1">
    <property type="nucleotide sequence ID" value="NZ_BAAATF010000011.1"/>
</dbReference>
<comment type="similarity">
    <text evidence="1">Belongs to the PemK/MazF family.</text>
</comment>
<name>A0A7W3JAY7_9MICO</name>
<dbReference type="InterPro" id="IPR011067">
    <property type="entry name" value="Plasmid_toxin/cell-grow_inhib"/>
</dbReference>
<dbReference type="Pfam" id="PF02452">
    <property type="entry name" value="PemK_toxin"/>
    <property type="match status" value="1"/>
</dbReference>
<keyword evidence="4" id="KW-1185">Reference proteome</keyword>
<accession>A0A7W3JAY7</accession>
<evidence type="ECO:0000256" key="2">
    <source>
        <dbReference type="ARBA" id="ARBA00022649"/>
    </source>
</evidence>
<organism evidence="3 4">
    <name type="scientific">Promicromonospora sukumoe</name>
    <dbReference type="NCBI Taxonomy" id="88382"/>
    <lineage>
        <taxon>Bacteria</taxon>
        <taxon>Bacillati</taxon>
        <taxon>Actinomycetota</taxon>
        <taxon>Actinomycetes</taxon>
        <taxon>Micrococcales</taxon>
        <taxon>Promicromonosporaceae</taxon>
        <taxon>Promicromonospora</taxon>
    </lineage>
</organism>
<dbReference type="EMBL" id="JACGWV010000002">
    <property type="protein sequence ID" value="MBA8809543.1"/>
    <property type="molecule type" value="Genomic_DNA"/>
</dbReference>
<protein>
    <recommendedName>
        <fullName evidence="5">PemK-like, MazF-like toxin of type II toxin-antitoxin system</fullName>
    </recommendedName>
</protein>
<dbReference type="GO" id="GO:0003677">
    <property type="term" value="F:DNA binding"/>
    <property type="evidence" value="ECO:0007669"/>
    <property type="project" value="InterPro"/>
</dbReference>
<sequence>MTFASENSYPGDYEGDVHPVYHPQLDGEPDPGEVVWTWVPFEEDHSQGKDRPVLLVGHDGPWLLGLQLTSQDHDRDDLLDEARAGRIWMDVGTGKWDRSGRESEVQINRVIRIDPDDVRREGDVLDEARFNEVVKYMDRALDLT</sequence>
<keyword evidence="2" id="KW-1277">Toxin-antitoxin system</keyword>
<evidence type="ECO:0008006" key="5">
    <source>
        <dbReference type="Google" id="ProtNLM"/>
    </source>
</evidence>
<dbReference type="Proteomes" id="UP000540568">
    <property type="component" value="Unassembled WGS sequence"/>
</dbReference>
<proteinExistence type="inferred from homology"/>
<dbReference type="Gene3D" id="2.30.30.110">
    <property type="match status" value="1"/>
</dbReference>
<evidence type="ECO:0000313" key="4">
    <source>
        <dbReference type="Proteomes" id="UP000540568"/>
    </source>
</evidence>
<dbReference type="InterPro" id="IPR003477">
    <property type="entry name" value="PemK-like"/>
</dbReference>
<gene>
    <name evidence="3" type="ORF">FHX71_003519</name>
</gene>
<dbReference type="SUPFAM" id="SSF50118">
    <property type="entry name" value="Cell growth inhibitor/plasmid maintenance toxic component"/>
    <property type="match status" value="1"/>
</dbReference>
<dbReference type="AlphaFoldDB" id="A0A7W3JAY7"/>
<evidence type="ECO:0000313" key="3">
    <source>
        <dbReference type="EMBL" id="MBA8809543.1"/>
    </source>
</evidence>